<sequence length="306" mass="33723">MSEGGAMKKAVRLLALTGIVIIGLILAKNVAAKMAVENGVRFVTGLKLNMKHFRIGLLDSTVGIRDLKLYNPKGFEDKVMVDMPEIYVDYMLQPFFKGKIHLPEIRIHLKEFVVVRKADGTLNLDALKVVQNEKKSAEAKRKKEEHGKMPEIQIDEFRLQVEKVVFRDYSKKTTNEQPSVKEFNINLNESYSNITNPYSVVSLIVVKALANTTIASLTNFDLGSLQNSVSDVLASSKKIAVEAALKAKESAAQAAKDAKKMISSAPDDLKETAGALTQKTKGLSKDLAETAESLKDKLKLPFGSKD</sequence>
<dbReference type="Proteomes" id="UP000230859">
    <property type="component" value="Unassembled WGS sequence"/>
</dbReference>
<dbReference type="GO" id="GO:0005886">
    <property type="term" value="C:plasma membrane"/>
    <property type="evidence" value="ECO:0007669"/>
    <property type="project" value="TreeGrafter"/>
</dbReference>
<dbReference type="Pfam" id="PF05170">
    <property type="entry name" value="AsmA"/>
    <property type="match status" value="1"/>
</dbReference>
<evidence type="ECO:0000259" key="1">
    <source>
        <dbReference type="Pfam" id="PF05170"/>
    </source>
</evidence>
<dbReference type="PANTHER" id="PTHR30441:SF4">
    <property type="entry name" value="PROTEIN ASMA"/>
    <property type="match status" value="1"/>
</dbReference>
<name>A0A2H0LKY2_9BACT</name>
<proteinExistence type="predicted"/>
<comment type="caution">
    <text evidence="2">The sequence shown here is derived from an EMBL/GenBank/DDBJ whole genome shotgun (WGS) entry which is preliminary data.</text>
</comment>
<gene>
    <name evidence="2" type="ORF">COV74_10430</name>
</gene>
<dbReference type="EMBL" id="PCVY01000076">
    <property type="protein sequence ID" value="PIQ85007.1"/>
    <property type="molecule type" value="Genomic_DNA"/>
</dbReference>
<accession>A0A2H0LKY2</accession>
<dbReference type="InterPro" id="IPR007844">
    <property type="entry name" value="AsmA"/>
</dbReference>
<dbReference type="AlphaFoldDB" id="A0A2H0LKY2"/>
<evidence type="ECO:0000313" key="2">
    <source>
        <dbReference type="EMBL" id="PIQ85007.1"/>
    </source>
</evidence>
<feature type="domain" description="AsmA" evidence="1">
    <location>
        <begin position="61"/>
        <end position="252"/>
    </location>
</feature>
<protein>
    <recommendedName>
        <fullName evidence="1">AsmA domain-containing protein</fullName>
    </recommendedName>
</protein>
<organism evidence="2 3">
    <name type="scientific">Candidatus Abzuiibacterium crystallinum</name>
    <dbReference type="NCBI Taxonomy" id="1974748"/>
    <lineage>
        <taxon>Bacteria</taxon>
        <taxon>Pseudomonadati</taxon>
        <taxon>Candidatus Omnitrophota</taxon>
        <taxon>Candidatus Abzuiibacterium</taxon>
    </lineage>
</organism>
<dbReference type="PANTHER" id="PTHR30441">
    <property type="entry name" value="DUF748 DOMAIN-CONTAINING PROTEIN"/>
    <property type="match status" value="1"/>
</dbReference>
<reference evidence="2 3" key="1">
    <citation type="submission" date="2017-09" db="EMBL/GenBank/DDBJ databases">
        <title>Depth-based differentiation of microbial function through sediment-hosted aquifers and enrichment of novel symbionts in the deep terrestrial subsurface.</title>
        <authorList>
            <person name="Probst A.J."/>
            <person name="Ladd B."/>
            <person name="Jarett J.K."/>
            <person name="Geller-Mcgrath D.E."/>
            <person name="Sieber C.M."/>
            <person name="Emerson J.B."/>
            <person name="Anantharaman K."/>
            <person name="Thomas B.C."/>
            <person name="Malmstrom R."/>
            <person name="Stieglmeier M."/>
            <person name="Klingl A."/>
            <person name="Woyke T."/>
            <person name="Ryan C.M."/>
            <person name="Banfield J.F."/>
        </authorList>
    </citation>
    <scope>NUCLEOTIDE SEQUENCE [LARGE SCALE GENOMIC DNA]</scope>
    <source>
        <strain evidence="2">CG11_big_fil_rev_8_21_14_0_20_45_26</strain>
    </source>
</reference>
<dbReference type="InterPro" id="IPR052894">
    <property type="entry name" value="AsmA-related"/>
</dbReference>
<evidence type="ECO:0000313" key="3">
    <source>
        <dbReference type="Proteomes" id="UP000230859"/>
    </source>
</evidence>
<dbReference type="GO" id="GO:0090313">
    <property type="term" value="P:regulation of protein targeting to membrane"/>
    <property type="evidence" value="ECO:0007669"/>
    <property type="project" value="TreeGrafter"/>
</dbReference>